<protein>
    <recommendedName>
        <fullName evidence="7">Anaphase-promoting complex subunit 5</fullName>
    </recommendedName>
</protein>
<evidence type="ECO:0000313" key="6">
    <source>
        <dbReference type="Proteomes" id="UP001165289"/>
    </source>
</evidence>
<proteinExistence type="predicted"/>
<comment type="caution">
    <text evidence="5">The sequence shown here is derived from an EMBL/GenBank/DDBJ whole genome shotgun (WGS) entry which is preliminary data.</text>
</comment>
<evidence type="ECO:0000256" key="4">
    <source>
        <dbReference type="ARBA" id="ARBA00023306"/>
    </source>
</evidence>
<dbReference type="PANTHER" id="PTHR12830">
    <property type="entry name" value="ANAPHASE-PROMOTING COMPLEX SUBUNIT 5"/>
    <property type="match status" value="1"/>
</dbReference>
<keyword evidence="6" id="KW-1185">Reference proteome</keyword>
<organism evidence="5 6">
    <name type="scientific">Oopsacas minuta</name>
    <dbReference type="NCBI Taxonomy" id="111878"/>
    <lineage>
        <taxon>Eukaryota</taxon>
        <taxon>Metazoa</taxon>
        <taxon>Porifera</taxon>
        <taxon>Hexactinellida</taxon>
        <taxon>Hexasterophora</taxon>
        <taxon>Lyssacinosida</taxon>
        <taxon>Leucopsacidae</taxon>
        <taxon>Oopsacas</taxon>
    </lineage>
</organism>
<keyword evidence="4" id="KW-0131">Cell cycle</keyword>
<reference evidence="5 6" key="1">
    <citation type="journal article" date="2023" name="BMC Biol.">
        <title>The compact genome of the sponge Oopsacas minuta (Hexactinellida) is lacking key metazoan core genes.</title>
        <authorList>
            <person name="Santini S."/>
            <person name="Schenkelaars Q."/>
            <person name="Jourda C."/>
            <person name="Duchesne M."/>
            <person name="Belahbib H."/>
            <person name="Rocher C."/>
            <person name="Selva M."/>
            <person name="Riesgo A."/>
            <person name="Vervoort M."/>
            <person name="Leys S.P."/>
            <person name="Kodjabachian L."/>
            <person name="Le Bivic A."/>
            <person name="Borchiellini C."/>
            <person name="Claverie J.M."/>
            <person name="Renard E."/>
        </authorList>
    </citation>
    <scope>NUCLEOTIDE SEQUENCE [LARGE SCALE GENOMIC DNA]</scope>
    <source>
        <strain evidence="5">SPO-2</strain>
    </source>
</reference>
<keyword evidence="3" id="KW-0833">Ubl conjugation pathway</keyword>
<evidence type="ECO:0000256" key="2">
    <source>
        <dbReference type="ARBA" id="ARBA00022776"/>
    </source>
</evidence>
<dbReference type="GO" id="GO:0031145">
    <property type="term" value="P:anaphase-promoting complex-dependent catabolic process"/>
    <property type="evidence" value="ECO:0007669"/>
    <property type="project" value="TreeGrafter"/>
</dbReference>
<keyword evidence="1" id="KW-0132">Cell division</keyword>
<dbReference type="GO" id="GO:0051301">
    <property type="term" value="P:cell division"/>
    <property type="evidence" value="ECO:0007669"/>
    <property type="project" value="UniProtKB-KW"/>
</dbReference>
<sequence length="663" mass="74989">MLPELPKRNKTKTNRYLDGSVGPELLPRDVILVFLIAFSYEYSNSNPPVFNQLNRALLKILFLTDPGREVTACHVWSRFVTGLDLDDVIVQLKEQLIKLTIGQLSDLMEFFTEAETLISSRSASLPLAVPISQESIFGLFLRRSVLQFKNLKFHQLTELYNQFKIQIDTVFASHDDAMQPDHSLLPPPSPPSFMDSGDFYAGVKEIYSKGVVENKVNLLELSPQDDPPTLHTTADICHTSLMMAHLYHRYGFNKMAYRFLKEAIRLSHELGLREVSRVSADWLKVYSKLSNQPADDIQDGNYYLDTLLTSRVHKCAAEWKDGQSASKLVTWTSELPKATTMKCLFWDKFGKVDMTCLSSQLVLSSLEGERVTWECLPGHEKARACNAVIFIAKMLCSRGAYHSALSLIDKLRTDCPLNTWLYAQTSEASLDIEIEKCMLTAELKEAERLTILLSPFSYILGKLKEAELLLLRANSEEAYEQLTQMSDTKKMKTHAHMRYLLDIAQCALQSSCPAMATTPLTQCLSLSDAAKATHYSSAVHVQQAQCFLLLDKPKFALRLLRAKLLEIVECGSVLLRASAHLTLAQALMMGTDKLNENNSEEIFDLLNICLTEFTDCGAIKKQLDVLTVLTGLYTRLGDSYSQEKERLTDQIWDLYQKIEELEK</sequence>
<dbReference type="Proteomes" id="UP001165289">
    <property type="component" value="Unassembled WGS sequence"/>
</dbReference>
<dbReference type="InterPro" id="IPR037679">
    <property type="entry name" value="Apc5"/>
</dbReference>
<accession>A0AAV7K257</accession>
<dbReference type="GO" id="GO:0045842">
    <property type="term" value="P:positive regulation of mitotic metaphase/anaphase transition"/>
    <property type="evidence" value="ECO:0007669"/>
    <property type="project" value="TreeGrafter"/>
</dbReference>
<evidence type="ECO:0008006" key="7">
    <source>
        <dbReference type="Google" id="ProtNLM"/>
    </source>
</evidence>
<evidence type="ECO:0000256" key="3">
    <source>
        <dbReference type="ARBA" id="ARBA00022786"/>
    </source>
</evidence>
<keyword evidence="2" id="KW-0498">Mitosis</keyword>
<gene>
    <name evidence="5" type="ORF">LOD99_1079</name>
</gene>
<dbReference type="EMBL" id="JAKMXF010000222">
    <property type="protein sequence ID" value="KAI6654685.1"/>
    <property type="molecule type" value="Genomic_DNA"/>
</dbReference>
<dbReference type="PANTHER" id="PTHR12830:SF9">
    <property type="entry name" value="ANAPHASE-PROMOTING COMPLEX SUBUNIT 5"/>
    <property type="match status" value="1"/>
</dbReference>
<evidence type="ECO:0000256" key="1">
    <source>
        <dbReference type="ARBA" id="ARBA00022618"/>
    </source>
</evidence>
<dbReference type="GO" id="GO:0005680">
    <property type="term" value="C:anaphase-promoting complex"/>
    <property type="evidence" value="ECO:0007669"/>
    <property type="project" value="InterPro"/>
</dbReference>
<dbReference type="AlphaFoldDB" id="A0AAV7K257"/>
<dbReference type="GO" id="GO:0070979">
    <property type="term" value="P:protein K11-linked ubiquitination"/>
    <property type="evidence" value="ECO:0007669"/>
    <property type="project" value="TreeGrafter"/>
</dbReference>
<evidence type="ECO:0000313" key="5">
    <source>
        <dbReference type="EMBL" id="KAI6654685.1"/>
    </source>
</evidence>
<name>A0AAV7K257_9METZ</name>